<dbReference type="PANTHER" id="PTHR35004">
    <property type="entry name" value="TRANSPOSASE RV3428C-RELATED"/>
    <property type="match status" value="1"/>
</dbReference>
<dbReference type="NCBIfam" id="NF033546">
    <property type="entry name" value="transpos_IS21"/>
    <property type="match status" value="1"/>
</dbReference>
<organism evidence="4 5">
    <name type="scientific">Thiorhodococcus mannitoliphagus</name>
    <dbReference type="NCBI Taxonomy" id="329406"/>
    <lineage>
        <taxon>Bacteria</taxon>
        <taxon>Pseudomonadati</taxon>
        <taxon>Pseudomonadota</taxon>
        <taxon>Gammaproteobacteria</taxon>
        <taxon>Chromatiales</taxon>
        <taxon>Chromatiaceae</taxon>
        <taxon>Thiorhodococcus</taxon>
    </lineage>
</organism>
<feature type="domain" description="Integrase catalytic" evidence="3">
    <location>
        <begin position="135"/>
        <end position="317"/>
    </location>
</feature>
<dbReference type="RefSeq" id="WP_164657109.1">
    <property type="nucleotide sequence ID" value="NZ_JAAIJR010000275.1"/>
</dbReference>
<comment type="caution">
    <text evidence="4">The sequence shown here is derived from an EMBL/GenBank/DDBJ whole genome shotgun (WGS) entry which is preliminary data.</text>
</comment>
<dbReference type="PROSITE" id="PS50994">
    <property type="entry name" value="INTEGRASE"/>
    <property type="match status" value="1"/>
</dbReference>
<evidence type="ECO:0000313" key="5">
    <source>
        <dbReference type="Proteomes" id="UP000471640"/>
    </source>
</evidence>
<reference evidence="4 5" key="2">
    <citation type="submission" date="2020-02" db="EMBL/GenBank/DDBJ databases">
        <title>Genome sequences of Thiorhodococcus mannitoliphagus and Thiorhodococcus minor, purple sulfur photosynthetic bacteria in the gammaproteobacterial family, Chromatiaceae.</title>
        <authorList>
            <person name="Aviles F.A."/>
            <person name="Meyer T.E."/>
            <person name="Kyndt J.A."/>
        </authorList>
    </citation>
    <scope>NUCLEOTIDE SEQUENCE [LARGE SCALE GENOMIC DNA]</scope>
    <source>
        <strain evidence="4 5">DSM 18266</strain>
    </source>
</reference>
<dbReference type="PANTHER" id="PTHR35004:SF8">
    <property type="entry name" value="TRANSPOSASE RV3428C-RELATED"/>
    <property type="match status" value="1"/>
</dbReference>
<dbReference type="PROSITE" id="PS50532">
    <property type="entry name" value="HTH_IS408"/>
    <property type="match status" value="1"/>
</dbReference>
<dbReference type="InterPro" id="IPR012337">
    <property type="entry name" value="RNaseH-like_sf"/>
</dbReference>
<dbReference type="SUPFAM" id="SSF53098">
    <property type="entry name" value="Ribonuclease H-like"/>
    <property type="match status" value="1"/>
</dbReference>
<reference evidence="5" key="1">
    <citation type="journal article" date="2020" name="Microbiol. Resour. Announc.">
        <title>Draft Genome Sequences of Thiorhodococcus mannitoliphagus and Thiorhodococcus minor, Purple Sulfur Photosynthetic Bacteria in the Gammaproteobacterial Family Chromatiaceae.</title>
        <authorList>
            <person name="Aviles F.A."/>
            <person name="Meyer T.E."/>
            <person name="Kyndt J.A."/>
        </authorList>
    </citation>
    <scope>NUCLEOTIDE SEQUENCE [LARGE SCALE GENOMIC DNA]</scope>
    <source>
        <strain evidence="5">DSM 18266</strain>
    </source>
</reference>
<evidence type="ECO:0000259" key="3">
    <source>
        <dbReference type="PROSITE" id="PS50994"/>
    </source>
</evidence>
<accession>A0A6P1E2W9</accession>
<evidence type="ECO:0000256" key="1">
    <source>
        <dbReference type="ARBA" id="ARBA00009277"/>
    </source>
</evidence>
<dbReference type="AlphaFoldDB" id="A0A6P1E2W9"/>
<dbReference type="InterPro" id="IPR017895">
    <property type="entry name" value="HTH_IS408/IS1162_type"/>
</dbReference>
<evidence type="ECO:0000313" key="4">
    <source>
        <dbReference type="EMBL" id="NEX23691.1"/>
    </source>
</evidence>
<dbReference type="GO" id="GO:0015074">
    <property type="term" value="P:DNA integration"/>
    <property type="evidence" value="ECO:0007669"/>
    <property type="project" value="InterPro"/>
</dbReference>
<sequence>MPRERLSMRKIHEILRLSWGAQLSLRAVSKTLGIGKSTVSDCLKRAQAAGLSWPLPADLDEERLQHLLYAQEARAPRRREAIDWARIQRELRGKGVTLFLLWQEYREEHPDGYAYSRFCELYAQWRGQVDVVMRQSHRAGEKLFVDYAGQTVDIVDPTSGEAHAAQIFVAVLGASSYTYAEATRTQNLADWISSHVRALAFFNGAPEIIVPDNLRSGVSKACRYEPDLNPTYQDFARHYGVAVIPARVRKPRDKAKAEGGVLLVERWILARLRHQTFFSLAALNAAIAELLSELNARAFKKLEGSRHSHFEAIDRPALRPLPPVPYEYAEWRKARVAPNIHIEVEGHAYSVPHTLVKRQLDVRLTATTVEVLHQGQRVASHARSTRRGGYTTVAAHMPESHQRYLDWTPERLLRWAEQHGPATRTLIERLLAARAHPQQGFNAAFGVLRLGKDYGEARLEAACARALSIGTISYKSLASILAKGLDQRPLPNSAPEADPIVHPNLRGAGYYH</sequence>
<proteinExistence type="inferred from homology"/>
<name>A0A6P1E2W9_9GAMM</name>
<dbReference type="InterPro" id="IPR001584">
    <property type="entry name" value="Integrase_cat-core"/>
</dbReference>
<dbReference type="InterPro" id="IPR036397">
    <property type="entry name" value="RNaseH_sf"/>
</dbReference>
<keyword evidence="5" id="KW-1185">Reference proteome</keyword>
<dbReference type="Pfam" id="PF00665">
    <property type="entry name" value="rve"/>
    <property type="match status" value="1"/>
</dbReference>
<feature type="domain" description="HTH IS408-type" evidence="2">
    <location>
        <begin position="11"/>
        <end position="91"/>
    </location>
</feature>
<dbReference type="Proteomes" id="UP000471640">
    <property type="component" value="Unassembled WGS sequence"/>
</dbReference>
<dbReference type="Gene3D" id="3.30.420.10">
    <property type="entry name" value="Ribonuclease H-like superfamily/Ribonuclease H"/>
    <property type="match status" value="1"/>
</dbReference>
<protein>
    <submittedName>
        <fullName evidence="4">IS21 family transposase</fullName>
    </submittedName>
</protein>
<comment type="similarity">
    <text evidence="1">Belongs to the transposase IS21/IS408/IS1162 family.</text>
</comment>
<gene>
    <name evidence="4" type="ORF">G3480_26050</name>
</gene>
<dbReference type="InterPro" id="IPR054353">
    <property type="entry name" value="IstA-like_C"/>
</dbReference>
<evidence type="ECO:0000259" key="2">
    <source>
        <dbReference type="PROSITE" id="PS50532"/>
    </source>
</evidence>
<dbReference type="EMBL" id="JAAIJR010000275">
    <property type="protein sequence ID" value="NEX23691.1"/>
    <property type="molecule type" value="Genomic_DNA"/>
</dbReference>
<dbReference type="Pfam" id="PF22483">
    <property type="entry name" value="Mu-transpos_C_2"/>
    <property type="match status" value="1"/>
</dbReference>
<dbReference type="GO" id="GO:0003676">
    <property type="term" value="F:nucleic acid binding"/>
    <property type="evidence" value="ECO:0007669"/>
    <property type="project" value="InterPro"/>
</dbReference>